<protein>
    <recommendedName>
        <fullName evidence="5">Lysophosphatidic acid phosphatase type 6</fullName>
    </recommendedName>
</protein>
<keyword evidence="4" id="KW-1185">Reference proteome</keyword>
<gene>
    <name evidence="3" type="ORF">LOTGIDRAFT_174271</name>
</gene>
<sequence length="447" mass="51077">MSWTRFLKVSSGIGATVATFSVGRKDLYLLAESEGEEVARSGQIDPLSNMQLKHVQVYFRHGARTPIHIIPVLGEVTYDASLLRDLQHTLFDYKVSLVGKDNKSRPISRIQRSYESKPKLKGGAVLGSLTTTGQDQMFSLGQSLRRDYRSFLDRQFKPQQVYMQSTNIDRTIASLRCVLAGPISIPVSDDMEEILFPNGQNCPVVRKIVHAAMIHFDDISGIAEDREFIEEALDIQHSKGFRKLNFIHIRDDLIAREVHGYQIPPSVQPHMDIIEKNAIKIMYHAFSGQRDCERDTALRLTVGLPVTMNVDKMEDVINGKSKEQICLYSTHDSTLVALLCSLDIFDHQWPPFAADVRFELYQDNKGKYWVRVLYLGKEQKIRGCNKTLVPFEEFKKNMKPMTIKKEHYLEICNSNILEQIGKELLVHEKDEVEDEEDKEDSEKPAGM</sequence>
<name>V4AMT8_LOTGI</name>
<evidence type="ECO:0008006" key="5">
    <source>
        <dbReference type="Google" id="ProtNLM"/>
    </source>
</evidence>
<dbReference type="HOGENOM" id="CLU_030431_5_0_1"/>
<dbReference type="SUPFAM" id="SSF53254">
    <property type="entry name" value="Phosphoglycerate mutase-like"/>
    <property type="match status" value="1"/>
</dbReference>
<reference evidence="3 4" key="1">
    <citation type="journal article" date="2013" name="Nature">
        <title>Insights into bilaterian evolution from three spiralian genomes.</title>
        <authorList>
            <person name="Simakov O."/>
            <person name="Marletaz F."/>
            <person name="Cho S.J."/>
            <person name="Edsinger-Gonzales E."/>
            <person name="Havlak P."/>
            <person name="Hellsten U."/>
            <person name="Kuo D.H."/>
            <person name="Larsson T."/>
            <person name="Lv J."/>
            <person name="Arendt D."/>
            <person name="Savage R."/>
            <person name="Osoegawa K."/>
            <person name="de Jong P."/>
            <person name="Grimwood J."/>
            <person name="Chapman J.A."/>
            <person name="Shapiro H."/>
            <person name="Aerts A."/>
            <person name="Otillar R.P."/>
            <person name="Terry A.Y."/>
            <person name="Boore J.L."/>
            <person name="Grigoriev I.V."/>
            <person name="Lindberg D.R."/>
            <person name="Seaver E.C."/>
            <person name="Weisblat D.A."/>
            <person name="Putnam N.H."/>
            <person name="Rokhsar D.S."/>
        </authorList>
    </citation>
    <scope>NUCLEOTIDE SEQUENCE [LARGE SCALE GENOMIC DNA]</scope>
</reference>
<dbReference type="GO" id="GO:0016791">
    <property type="term" value="F:phosphatase activity"/>
    <property type="evidence" value="ECO:0007669"/>
    <property type="project" value="TreeGrafter"/>
</dbReference>
<dbReference type="OMA" id="SWPPFTS"/>
<dbReference type="Gene3D" id="3.40.50.1240">
    <property type="entry name" value="Phosphoglycerate mutase-like"/>
    <property type="match status" value="1"/>
</dbReference>
<dbReference type="Proteomes" id="UP000030746">
    <property type="component" value="Unassembled WGS sequence"/>
</dbReference>
<dbReference type="Pfam" id="PF00328">
    <property type="entry name" value="His_Phos_2"/>
    <property type="match status" value="2"/>
</dbReference>
<dbReference type="EMBL" id="KB201258">
    <property type="protein sequence ID" value="ESO98462.1"/>
    <property type="molecule type" value="Genomic_DNA"/>
</dbReference>
<dbReference type="InterPro" id="IPR050645">
    <property type="entry name" value="Histidine_acid_phosphatase"/>
</dbReference>
<proteinExistence type="inferred from homology"/>
<dbReference type="OrthoDB" id="10257284at2759"/>
<dbReference type="InterPro" id="IPR029033">
    <property type="entry name" value="His_PPase_superfam"/>
</dbReference>
<dbReference type="PANTHER" id="PTHR11567:SF202">
    <property type="entry name" value="LYSOPHOSPHATIDIC ACID PHOSPHATASE TYPE 6"/>
    <property type="match status" value="1"/>
</dbReference>
<dbReference type="CTD" id="20242680"/>
<evidence type="ECO:0000313" key="3">
    <source>
        <dbReference type="EMBL" id="ESO98462.1"/>
    </source>
</evidence>
<dbReference type="GeneID" id="20242680"/>
<dbReference type="InterPro" id="IPR000560">
    <property type="entry name" value="His_Pase_clade-2"/>
</dbReference>
<dbReference type="KEGG" id="lgi:LOTGIDRAFT_174271"/>
<feature type="region of interest" description="Disordered" evidence="2">
    <location>
        <begin position="428"/>
        <end position="447"/>
    </location>
</feature>
<dbReference type="PANTHER" id="PTHR11567">
    <property type="entry name" value="ACID PHOSPHATASE-RELATED"/>
    <property type="match status" value="1"/>
</dbReference>
<organism evidence="3 4">
    <name type="scientific">Lottia gigantea</name>
    <name type="common">Giant owl limpet</name>
    <dbReference type="NCBI Taxonomy" id="225164"/>
    <lineage>
        <taxon>Eukaryota</taxon>
        <taxon>Metazoa</taxon>
        <taxon>Spiralia</taxon>
        <taxon>Lophotrochozoa</taxon>
        <taxon>Mollusca</taxon>
        <taxon>Gastropoda</taxon>
        <taxon>Patellogastropoda</taxon>
        <taxon>Lottioidea</taxon>
        <taxon>Lottiidae</taxon>
        <taxon>Lottia</taxon>
    </lineage>
</organism>
<dbReference type="RefSeq" id="XP_009050849.1">
    <property type="nucleotide sequence ID" value="XM_009052601.1"/>
</dbReference>
<accession>V4AMT8</accession>
<evidence type="ECO:0000313" key="4">
    <source>
        <dbReference type="Proteomes" id="UP000030746"/>
    </source>
</evidence>
<dbReference type="CDD" id="cd07061">
    <property type="entry name" value="HP_HAP_like"/>
    <property type="match status" value="1"/>
</dbReference>
<comment type="similarity">
    <text evidence="1">Belongs to the histidine acid phosphatase family.</text>
</comment>
<evidence type="ECO:0000256" key="1">
    <source>
        <dbReference type="ARBA" id="ARBA00005375"/>
    </source>
</evidence>
<evidence type="ECO:0000256" key="2">
    <source>
        <dbReference type="SAM" id="MobiDB-lite"/>
    </source>
</evidence>
<dbReference type="AlphaFoldDB" id="V4AMT8"/>